<evidence type="ECO:0000256" key="2">
    <source>
        <dbReference type="ARBA" id="ARBA00023015"/>
    </source>
</evidence>
<dbReference type="SUPFAM" id="SSF88946">
    <property type="entry name" value="Sigma2 domain of RNA polymerase sigma factors"/>
    <property type="match status" value="1"/>
</dbReference>
<organism evidence="7 8">
    <name type="scientific">Pantoea coffeiphila</name>
    <dbReference type="NCBI Taxonomy" id="1465635"/>
    <lineage>
        <taxon>Bacteria</taxon>
        <taxon>Pseudomonadati</taxon>
        <taxon>Pseudomonadota</taxon>
        <taxon>Gammaproteobacteria</taxon>
        <taxon>Enterobacterales</taxon>
        <taxon>Erwiniaceae</taxon>
        <taxon>Pantoea</taxon>
    </lineage>
</organism>
<comment type="caution">
    <text evidence="7">The sequence shown here is derived from an EMBL/GenBank/DDBJ whole genome shotgun (WGS) entry which is preliminary data.</text>
</comment>
<dbReference type="Pfam" id="PF04542">
    <property type="entry name" value="Sigma70_r2"/>
    <property type="match status" value="1"/>
</dbReference>
<sequence length="167" mass="19304">MWNLKSLFNKHAQEIQRFLQKRGHGPDVAADLTQDVFLRILGSAAPKRDDNPRAYLHMVARSLSVDLYRREKIASIDYLSEEAYCELPDESPDPERVTSDRQQLAVLDRGLTALPEQTRRAFELYRLGDMTIAEVAQELDLSVSHTWTLIRRAYQHLRTTLDDDAKH</sequence>
<feature type="domain" description="RNA polymerase sigma factor 70 region 4 type 2" evidence="6">
    <location>
        <begin position="107"/>
        <end position="157"/>
    </location>
</feature>
<keyword evidence="4" id="KW-0804">Transcription</keyword>
<dbReference type="InterPro" id="IPR036388">
    <property type="entry name" value="WH-like_DNA-bd_sf"/>
</dbReference>
<dbReference type="InterPro" id="IPR013249">
    <property type="entry name" value="RNA_pol_sigma70_r4_t2"/>
</dbReference>
<name>A0A2S9I7W6_9GAMM</name>
<proteinExistence type="inferred from homology"/>
<dbReference type="PANTHER" id="PTHR43133">
    <property type="entry name" value="RNA POLYMERASE ECF-TYPE SIGMA FACTO"/>
    <property type="match status" value="1"/>
</dbReference>
<dbReference type="SUPFAM" id="SSF88659">
    <property type="entry name" value="Sigma3 and sigma4 domains of RNA polymerase sigma factors"/>
    <property type="match status" value="1"/>
</dbReference>
<evidence type="ECO:0000313" key="8">
    <source>
        <dbReference type="Proteomes" id="UP000239181"/>
    </source>
</evidence>
<dbReference type="GO" id="GO:0003677">
    <property type="term" value="F:DNA binding"/>
    <property type="evidence" value="ECO:0007669"/>
    <property type="project" value="InterPro"/>
</dbReference>
<dbReference type="EMBL" id="PDET01000015">
    <property type="protein sequence ID" value="PRD13814.1"/>
    <property type="molecule type" value="Genomic_DNA"/>
</dbReference>
<evidence type="ECO:0000259" key="5">
    <source>
        <dbReference type="Pfam" id="PF04542"/>
    </source>
</evidence>
<dbReference type="Gene3D" id="1.10.10.10">
    <property type="entry name" value="Winged helix-like DNA-binding domain superfamily/Winged helix DNA-binding domain"/>
    <property type="match status" value="1"/>
</dbReference>
<evidence type="ECO:0000259" key="6">
    <source>
        <dbReference type="Pfam" id="PF08281"/>
    </source>
</evidence>
<dbReference type="InterPro" id="IPR013325">
    <property type="entry name" value="RNA_pol_sigma_r2"/>
</dbReference>
<dbReference type="InterPro" id="IPR039425">
    <property type="entry name" value="RNA_pol_sigma-70-like"/>
</dbReference>
<reference evidence="7 8" key="1">
    <citation type="submission" date="2017-10" db="EMBL/GenBank/DDBJ databases">
        <title>Draft genome of two endophytic bacteria isolated from 'guarana' Paullinia cupana (Mart.) Ducke.</title>
        <authorList>
            <person name="Siqueira K.A."/>
            <person name="Liotti R.G."/>
            <person name="Mendes T.A."/>
            <person name="Soares M.A."/>
        </authorList>
    </citation>
    <scope>NUCLEOTIDE SEQUENCE [LARGE SCALE GENOMIC DNA]</scope>
    <source>
        <strain evidence="7 8">342</strain>
    </source>
</reference>
<evidence type="ECO:0000256" key="4">
    <source>
        <dbReference type="ARBA" id="ARBA00023163"/>
    </source>
</evidence>
<protein>
    <submittedName>
        <fullName evidence="7">RNA polymerase subunit sigma-24</fullName>
    </submittedName>
</protein>
<dbReference type="AlphaFoldDB" id="A0A2S9I7W6"/>
<evidence type="ECO:0000313" key="7">
    <source>
        <dbReference type="EMBL" id="PRD13814.1"/>
    </source>
</evidence>
<dbReference type="InterPro" id="IPR014284">
    <property type="entry name" value="RNA_pol_sigma-70_dom"/>
</dbReference>
<gene>
    <name evidence="7" type="ORF">CQW29_18880</name>
</gene>
<dbReference type="RefSeq" id="WP_105594289.1">
    <property type="nucleotide sequence ID" value="NZ_JAFBFW010000001.1"/>
</dbReference>
<dbReference type="GO" id="GO:0016987">
    <property type="term" value="F:sigma factor activity"/>
    <property type="evidence" value="ECO:0007669"/>
    <property type="project" value="UniProtKB-KW"/>
</dbReference>
<evidence type="ECO:0000256" key="3">
    <source>
        <dbReference type="ARBA" id="ARBA00023082"/>
    </source>
</evidence>
<comment type="similarity">
    <text evidence="1">Belongs to the sigma-70 factor family. ECF subfamily.</text>
</comment>
<dbReference type="OrthoDB" id="9797134at2"/>
<evidence type="ECO:0000256" key="1">
    <source>
        <dbReference type="ARBA" id="ARBA00010641"/>
    </source>
</evidence>
<keyword evidence="3" id="KW-0731">Sigma factor</keyword>
<accession>A0A2S9I7W6</accession>
<dbReference type="GO" id="GO:0006352">
    <property type="term" value="P:DNA-templated transcription initiation"/>
    <property type="evidence" value="ECO:0007669"/>
    <property type="project" value="InterPro"/>
</dbReference>
<feature type="domain" description="RNA polymerase sigma-70 region 2" evidence="5">
    <location>
        <begin position="7"/>
        <end position="72"/>
    </location>
</feature>
<dbReference type="PANTHER" id="PTHR43133:SF63">
    <property type="entry name" value="RNA POLYMERASE SIGMA FACTOR FECI-RELATED"/>
    <property type="match status" value="1"/>
</dbReference>
<keyword evidence="8" id="KW-1185">Reference proteome</keyword>
<dbReference type="InterPro" id="IPR007627">
    <property type="entry name" value="RNA_pol_sigma70_r2"/>
</dbReference>
<dbReference type="InterPro" id="IPR013324">
    <property type="entry name" value="RNA_pol_sigma_r3/r4-like"/>
</dbReference>
<keyword evidence="2" id="KW-0805">Transcription regulation</keyword>
<dbReference type="Gene3D" id="1.10.1740.10">
    <property type="match status" value="1"/>
</dbReference>
<dbReference type="NCBIfam" id="TIGR02937">
    <property type="entry name" value="sigma70-ECF"/>
    <property type="match status" value="1"/>
</dbReference>
<dbReference type="Proteomes" id="UP000239181">
    <property type="component" value="Unassembled WGS sequence"/>
</dbReference>
<dbReference type="Pfam" id="PF08281">
    <property type="entry name" value="Sigma70_r4_2"/>
    <property type="match status" value="1"/>
</dbReference>